<name>A0A1B7X2E0_APHFL</name>
<accession>A0A1B7X2E0</accession>
<evidence type="ECO:0000313" key="2">
    <source>
        <dbReference type="Proteomes" id="UP000092093"/>
    </source>
</evidence>
<evidence type="ECO:0000313" key="1">
    <source>
        <dbReference type="EMBL" id="OBQ43509.1"/>
    </source>
</evidence>
<proteinExistence type="predicted"/>
<dbReference type="Gene3D" id="1.10.10.60">
    <property type="entry name" value="Homeodomain-like"/>
    <property type="match status" value="1"/>
</dbReference>
<dbReference type="Proteomes" id="UP000092093">
    <property type="component" value="Unassembled WGS sequence"/>
</dbReference>
<protein>
    <recommendedName>
        <fullName evidence="3">Terminase small subunit</fullName>
    </recommendedName>
</protein>
<dbReference type="AlphaFoldDB" id="A0A1B7X2E0"/>
<gene>
    <name evidence="1" type="ORF">AN484_11865</name>
</gene>
<comment type="caution">
    <text evidence="1">The sequence shown here is derived from an EMBL/GenBank/DDBJ whole genome shotgun (WGS) entry which is preliminary data.</text>
</comment>
<reference evidence="1 2" key="1">
    <citation type="submission" date="2015-09" db="EMBL/GenBank/DDBJ databases">
        <title>Aphanizomenon flos-aquae WA102.</title>
        <authorList>
            <person name="Driscoll C."/>
        </authorList>
    </citation>
    <scope>NUCLEOTIDE SEQUENCE [LARGE SCALE GENOMIC DNA]</scope>
    <source>
        <strain evidence="1">WA102</strain>
    </source>
</reference>
<dbReference type="EMBL" id="LJOW01000051">
    <property type="protein sequence ID" value="OBQ43509.1"/>
    <property type="molecule type" value="Genomic_DNA"/>
</dbReference>
<evidence type="ECO:0008006" key="3">
    <source>
        <dbReference type="Google" id="ProtNLM"/>
    </source>
</evidence>
<organism evidence="1 2">
    <name type="scientific">Aphanizomenon flos-aquae WA102</name>
    <dbReference type="NCBI Taxonomy" id="1710896"/>
    <lineage>
        <taxon>Bacteria</taxon>
        <taxon>Bacillati</taxon>
        <taxon>Cyanobacteriota</taxon>
        <taxon>Cyanophyceae</taxon>
        <taxon>Nostocales</taxon>
        <taxon>Aphanizomenonaceae</taxon>
        <taxon>Aphanizomenon</taxon>
    </lineage>
</organism>
<dbReference type="InterPro" id="IPR048683">
    <property type="entry name" value="Sf6_terminase"/>
</dbReference>
<sequence>MEQGNPNPVGTAVASEQSIELPSWLSCPDPRPPKLPVESRQLLHTQYEQMFERVIEQVYRGRSLRDLLEDDYRVISYEDFLKWVKRDPMRHERFKEAQESRTEFIAGEILEIADAEDSIEDVQRSKLKIDTRKWLMGAWNKKRYGEVKQVEVAGSISITEALQQAQMRIVEAEVMDVTPRLEQ</sequence>
<dbReference type="Pfam" id="PF20901">
    <property type="entry name" value="Sf6_terminase"/>
    <property type="match status" value="1"/>
</dbReference>